<name>A0AAN8WTY0_HALRR</name>
<proteinExistence type="predicted"/>
<protein>
    <submittedName>
        <fullName evidence="2">Uncharacterized protein</fullName>
    </submittedName>
</protein>
<dbReference type="EMBL" id="JAXCGZ010013576">
    <property type="protein sequence ID" value="KAK7072271.1"/>
    <property type="molecule type" value="Genomic_DNA"/>
</dbReference>
<evidence type="ECO:0000256" key="1">
    <source>
        <dbReference type="SAM" id="MobiDB-lite"/>
    </source>
</evidence>
<feature type="compositionally biased region" description="Basic residues" evidence="1">
    <location>
        <begin position="97"/>
        <end position="113"/>
    </location>
</feature>
<organism evidence="2 3">
    <name type="scientific">Halocaridina rubra</name>
    <name type="common">Hawaiian red shrimp</name>
    <dbReference type="NCBI Taxonomy" id="373956"/>
    <lineage>
        <taxon>Eukaryota</taxon>
        <taxon>Metazoa</taxon>
        <taxon>Ecdysozoa</taxon>
        <taxon>Arthropoda</taxon>
        <taxon>Crustacea</taxon>
        <taxon>Multicrustacea</taxon>
        <taxon>Malacostraca</taxon>
        <taxon>Eumalacostraca</taxon>
        <taxon>Eucarida</taxon>
        <taxon>Decapoda</taxon>
        <taxon>Pleocyemata</taxon>
        <taxon>Caridea</taxon>
        <taxon>Atyoidea</taxon>
        <taxon>Atyidae</taxon>
        <taxon>Halocaridina</taxon>
    </lineage>
</organism>
<reference evidence="2 3" key="1">
    <citation type="submission" date="2023-11" db="EMBL/GenBank/DDBJ databases">
        <title>Halocaridina rubra genome assembly.</title>
        <authorList>
            <person name="Smith C."/>
        </authorList>
    </citation>
    <scope>NUCLEOTIDE SEQUENCE [LARGE SCALE GENOMIC DNA]</scope>
    <source>
        <strain evidence="2">EP-1</strain>
        <tissue evidence="2">Whole</tissue>
    </source>
</reference>
<keyword evidence="3" id="KW-1185">Reference proteome</keyword>
<comment type="caution">
    <text evidence="2">The sequence shown here is derived from an EMBL/GenBank/DDBJ whole genome shotgun (WGS) entry which is preliminary data.</text>
</comment>
<dbReference type="AlphaFoldDB" id="A0AAN8WTY0"/>
<feature type="region of interest" description="Disordered" evidence="1">
    <location>
        <begin position="94"/>
        <end position="113"/>
    </location>
</feature>
<evidence type="ECO:0000313" key="3">
    <source>
        <dbReference type="Proteomes" id="UP001381693"/>
    </source>
</evidence>
<accession>A0AAN8WTY0</accession>
<dbReference type="Proteomes" id="UP001381693">
    <property type="component" value="Unassembled WGS sequence"/>
</dbReference>
<evidence type="ECO:0000313" key="2">
    <source>
        <dbReference type="EMBL" id="KAK7072271.1"/>
    </source>
</evidence>
<sequence length="113" mass="13160">MNSFPTSYDLITQIRSANDVSETDPSIFLAKFDSQLNIYINQYIQEHRNITKRLESLLKTEEQEYLTKSHTRRRRQLVTPDVGVLRDGYSAFLGAQNRRKSPSAKNKRRKGDP</sequence>
<gene>
    <name evidence="2" type="ORF">SK128_020754</name>
</gene>